<dbReference type="AlphaFoldDB" id="A0A0K2UAU6"/>
<name>A0A0K2UAU6_LEPSM</name>
<protein>
    <submittedName>
        <fullName evidence="1">Uncharacterized protein</fullName>
    </submittedName>
</protein>
<organism evidence="1">
    <name type="scientific">Lepeophtheirus salmonis</name>
    <name type="common">Salmon louse</name>
    <name type="synonym">Caligus salmonis</name>
    <dbReference type="NCBI Taxonomy" id="72036"/>
    <lineage>
        <taxon>Eukaryota</taxon>
        <taxon>Metazoa</taxon>
        <taxon>Ecdysozoa</taxon>
        <taxon>Arthropoda</taxon>
        <taxon>Crustacea</taxon>
        <taxon>Multicrustacea</taxon>
        <taxon>Hexanauplia</taxon>
        <taxon>Copepoda</taxon>
        <taxon>Siphonostomatoida</taxon>
        <taxon>Caligidae</taxon>
        <taxon>Lepeophtheirus</taxon>
    </lineage>
</organism>
<dbReference type="EMBL" id="HACA01017721">
    <property type="protein sequence ID" value="CDW35082.1"/>
    <property type="molecule type" value="Transcribed_RNA"/>
</dbReference>
<proteinExistence type="predicted"/>
<reference evidence="1" key="1">
    <citation type="submission" date="2014-05" db="EMBL/GenBank/DDBJ databases">
        <authorList>
            <person name="Chronopoulou M."/>
        </authorList>
    </citation>
    <scope>NUCLEOTIDE SEQUENCE</scope>
    <source>
        <tissue evidence="1">Whole organism</tissue>
    </source>
</reference>
<sequence length="68" mass="8028">LPRVCTFDGNPYTHCRIAHKHKIISTIHAKIQLRKWGKKTSKIEKDTHLHNLISKIIIKLFIEHNILH</sequence>
<feature type="non-terminal residue" evidence="1">
    <location>
        <position position="1"/>
    </location>
</feature>
<accession>A0A0K2UAU6</accession>
<evidence type="ECO:0000313" key="1">
    <source>
        <dbReference type="EMBL" id="CDW35082.1"/>
    </source>
</evidence>